<dbReference type="InterPro" id="IPR016024">
    <property type="entry name" value="ARM-type_fold"/>
</dbReference>
<dbReference type="InterPro" id="IPR031559">
    <property type="entry name" value="SMG1"/>
</dbReference>
<evidence type="ECO:0000313" key="1">
    <source>
        <dbReference type="EMBL" id="CDW37951.1"/>
    </source>
</evidence>
<dbReference type="SUPFAM" id="SSF48371">
    <property type="entry name" value="ARM repeat"/>
    <property type="match status" value="1"/>
</dbReference>
<organism evidence="1">
    <name type="scientific">Lepeophtheirus salmonis</name>
    <name type="common">Salmon louse</name>
    <name type="synonym">Caligus salmonis</name>
    <dbReference type="NCBI Taxonomy" id="72036"/>
    <lineage>
        <taxon>Eukaryota</taxon>
        <taxon>Metazoa</taxon>
        <taxon>Ecdysozoa</taxon>
        <taxon>Arthropoda</taxon>
        <taxon>Crustacea</taxon>
        <taxon>Multicrustacea</taxon>
        <taxon>Hexanauplia</taxon>
        <taxon>Copepoda</taxon>
        <taxon>Siphonostomatoida</taxon>
        <taxon>Caligidae</taxon>
        <taxon>Lepeophtheirus</taxon>
    </lineage>
</organism>
<dbReference type="EMBL" id="HACA01020590">
    <property type="protein sequence ID" value="CDW37951.1"/>
    <property type="molecule type" value="Transcribed_RNA"/>
</dbReference>
<dbReference type="GO" id="GO:0004674">
    <property type="term" value="F:protein serine/threonine kinase activity"/>
    <property type="evidence" value="ECO:0007669"/>
    <property type="project" value="InterPro"/>
</dbReference>
<protein>
    <submittedName>
        <fullName evidence="1">Uncharacterized protein</fullName>
    </submittedName>
</protein>
<accession>A0A0K2UJW1</accession>
<name>A0A0K2UJW1_LEPSM</name>
<dbReference type="Pfam" id="PF15785">
    <property type="entry name" value="SMG1"/>
    <property type="match status" value="1"/>
</dbReference>
<reference evidence="1" key="1">
    <citation type="submission" date="2014-05" db="EMBL/GenBank/DDBJ databases">
        <authorList>
            <person name="Chronopoulou M."/>
        </authorList>
    </citation>
    <scope>NUCLEOTIDE SEQUENCE</scope>
    <source>
        <tissue evidence="1">Whole organism</tissue>
    </source>
</reference>
<dbReference type="GO" id="GO:0000184">
    <property type="term" value="P:nuclear-transcribed mRNA catabolic process, nonsense-mediated decay"/>
    <property type="evidence" value="ECO:0007669"/>
    <property type="project" value="InterPro"/>
</dbReference>
<proteinExistence type="predicted"/>
<sequence length="1376" mass="158582">MNRSGYYSGKKMEVEIPRITSRNFKSYYPQEFLENYLGDQRIATLQLRLSHESLVDVCLVYACQITCSIMYHSNKTYVRQNYHSIMDKMAMIFQSNKSEDVKRETVTGLVRIGEIVRLNSSHNAENFYKFLINGMSNSTSGTYYILALNETLKVRNMDEKQLNGMIEDIKVELEKTESSSKTVDLVELLRTVSIYETKVFVYNFVDIIDILVGCLIDHNKSTLLSYTITKTFIQWSSYWDMNVAFSISLLQSFTEDLEELTEDIVNAQSEQSSQKYMKNIINLLQIFNTILSCIHVINGVVCSNLDAWIDIIYKCLESTLSKYFNETLLICGQRTFLILLKEEGTFKAKYETQIFRLIQAFTLHNFDGLTFRGKDFSLKFIGKVFKYSNSSQQATIVKSVLNVESLVHVIFSLDKQLKMSFINFFSILLNSKSVLLIQDIYSYLVNFLHQSLNDSNPKYSYRQGNTLILHILGSFCNLISSNGSVISKWALDPPIFTVLCAENKVADPSFIMREPMRHLILLRALHAHCHLKDNFIRTSCINAVLVAPSFSSTFYGKILEILRKLFDYNYGTRYLYLRISTWIERTFNTHPEVYTTNSTLFSSLIDSVLRFVYNHHNPKIIRKCLKPLISLINSNACTQEQIDYAYKIICIHISNKDEQIRELCHVLHSKIIPSTTCSNSIELHKDKLIKNLFLSRFMGQVNHIDFRHLIQHLFKTVNDDNKSFNNNRVLRRNFTDSNKGKDTFIKESALYNEELYNFWNACEISWFAIANKLKTPLGKAQDLLTTIEKQIRLQVQSPNVSLSHSLLGFFDIFERMLINSCRGGSAFHCKIPSKTASSFFSANEKTCTDWIKRLRPSLVALASKVNAYDFVIRQCNEALSLEYSSDNISDQENMLIHFSIALFKKGLSYDLKGLYSWCKKNTKIDGRWILALTDLTNYKIESLTKLLKNHKNIDPMIQQVIHDEVSFGQYQNQIKNYYSQTEGTYVGSQESWESLCQSFDKYTLTPQEDPLALTKSNSEPRSRDAQNFPLALEYLDSLLGNGSHDVLEYARCFNFSESFISIKQVRCFQEVAILADSLDKKELSCNLLTGTIMNILKSQSNENFEVSKLVADLMHDLAIFKKISLKDGETVSGQYSISDILILGNHFISSSVCELIPYNSVNPNCMEIGFLLKNSVSLSPDVAKYWGSFADWAFELGEQILQNEVTSSIKDSEKEALNNFDLAQDVFDKICSLFSNPKLQTKLAKDMTKLEFMEDQVKELCGDDISNLQNILEIWLTIQKRMYFYFELSLFSYFQQISLSTCEDKVIPATLRILHMIVKYSLELEEPLEKGLSVTPCRQWIPIIPQLFSRLNHPIKLNSYYSCYKDQAEKALDSWK</sequence>
<dbReference type="OrthoDB" id="10065496at2759"/>